<gene>
    <name evidence="2" type="ORF">MUN80_21410</name>
</gene>
<dbReference type="InterPro" id="IPR029058">
    <property type="entry name" value="AB_hydrolase_fold"/>
</dbReference>
<reference evidence="2 3" key="1">
    <citation type="submission" date="2022-04" db="EMBL/GenBank/DDBJ databases">
        <title>Hymenobacter sp. isolated from the air.</title>
        <authorList>
            <person name="Won M."/>
            <person name="Lee C.-M."/>
            <person name="Woen H.-Y."/>
            <person name="Kwon S.-W."/>
        </authorList>
    </citation>
    <scope>NUCLEOTIDE SEQUENCE [LARGE SCALE GENOMIC DNA]</scope>
    <source>
        <strain evidence="3">5116 S-27</strain>
    </source>
</reference>
<protein>
    <submittedName>
        <fullName evidence="2">Alpha/beta hydrolase</fullName>
    </submittedName>
</protein>
<dbReference type="PANTHER" id="PTHR43798:SF33">
    <property type="entry name" value="HYDROLASE, PUTATIVE (AFU_ORTHOLOGUE AFUA_2G14860)-RELATED"/>
    <property type="match status" value="1"/>
</dbReference>
<dbReference type="PANTHER" id="PTHR43798">
    <property type="entry name" value="MONOACYLGLYCEROL LIPASE"/>
    <property type="match status" value="1"/>
</dbReference>
<dbReference type="Gene3D" id="3.40.50.1820">
    <property type="entry name" value="alpha/beta hydrolase"/>
    <property type="match status" value="1"/>
</dbReference>
<dbReference type="GO" id="GO:0016787">
    <property type="term" value="F:hydrolase activity"/>
    <property type="evidence" value="ECO:0007669"/>
    <property type="project" value="UniProtKB-KW"/>
</dbReference>
<evidence type="ECO:0000259" key="1">
    <source>
        <dbReference type="Pfam" id="PF00561"/>
    </source>
</evidence>
<dbReference type="SUPFAM" id="SSF53474">
    <property type="entry name" value="alpha/beta-Hydrolases"/>
    <property type="match status" value="1"/>
</dbReference>
<dbReference type="Pfam" id="PF00561">
    <property type="entry name" value="Abhydrolase_1"/>
    <property type="match status" value="1"/>
</dbReference>
<name>A0ABY4F7X7_9BACT</name>
<evidence type="ECO:0000313" key="2">
    <source>
        <dbReference type="EMBL" id="UOQ52306.1"/>
    </source>
</evidence>
<dbReference type="InterPro" id="IPR050266">
    <property type="entry name" value="AB_hydrolase_sf"/>
</dbReference>
<keyword evidence="2" id="KW-0378">Hydrolase</keyword>
<feature type="domain" description="AB hydrolase-1" evidence="1">
    <location>
        <begin position="26"/>
        <end position="249"/>
    </location>
</feature>
<dbReference type="EMBL" id="CP095049">
    <property type="protein sequence ID" value="UOQ52306.1"/>
    <property type="molecule type" value="Genomic_DNA"/>
</dbReference>
<sequence>MTTWPAAFCATNGISLHYTRTGGGKPPVILLHGLMTNGLCWTHLARALEPEYDVILPDARGHGQSGAPDHGYRYEDHAADIIGLIQALQLPPVVLLGHSMGGMTAAVVASRSPMLLRGLVLADPTFLSPEMQRQVQESDVAEQHRRMLRLSLAEVLADARVRHPHRSAETLELLARARLQTSLKAFEVLTPPNPDYRALVRQIPVPSLLLVGDKGLVSAAVAEELQRLNPNLQAEQIREAGHALQFDQPNQFAAVVGRFLRAIGNAAR</sequence>
<organism evidence="2 3">
    <name type="scientific">Hymenobacter cellulosivorans</name>
    <dbReference type="NCBI Taxonomy" id="2932249"/>
    <lineage>
        <taxon>Bacteria</taxon>
        <taxon>Pseudomonadati</taxon>
        <taxon>Bacteroidota</taxon>
        <taxon>Cytophagia</taxon>
        <taxon>Cytophagales</taxon>
        <taxon>Hymenobacteraceae</taxon>
        <taxon>Hymenobacter</taxon>
    </lineage>
</organism>
<proteinExistence type="predicted"/>
<dbReference type="InterPro" id="IPR000073">
    <property type="entry name" value="AB_hydrolase_1"/>
</dbReference>
<dbReference type="PRINTS" id="PR00111">
    <property type="entry name" value="ABHYDROLASE"/>
</dbReference>
<dbReference type="Proteomes" id="UP000831785">
    <property type="component" value="Chromosome"/>
</dbReference>
<accession>A0ABY4F7X7</accession>
<evidence type="ECO:0000313" key="3">
    <source>
        <dbReference type="Proteomes" id="UP000831785"/>
    </source>
</evidence>
<keyword evidence="3" id="KW-1185">Reference proteome</keyword>
<dbReference type="RefSeq" id="WP_244716151.1">
    <property type="nucleotide sequence ID" value="NZ_CP095049.1"/>
</dbReference>